<evidence type="ECO:0000256" key="7">
    <source>
        <dbReference type="ARBA" id="ARBA00037904"/>
    </source>
</evidence>
<comment type="pathway">
    <text evidence="7">Carotenoid biosynthesis; staphyloxanthin biosynthesis; staphyloxanthin from farnesyl diphosphate: step 4/5.</text>
</comment>
<protein>
    <recommendedName>
        <fullName evidence="9">4,4'-diaponeurosporenoate glycosyltransferase</fullName>
    </recommendedName>
</protein>
<evidence type="ECO:0000256" key="4">
    <source>
        <dbReference type="ARBA" id="ARBA00022679"/>
    </source>
</evidence>
<evidence type="ECO:0000256" key="1">
    <source>
        <dbReference type="ARBA" id="ARBA00004236"/>
    </source>
</evidence>
<gene>
    <name evidence="11" type="ORF">IV500_11190</name>
</gene>
<keyword evidence="4" id="KW-0808">Transferase</keyword>
<dbReference type="AlphaFoldDB" id="A0A931CNW1"/>
<proteinExistence type="inferred from homology"/>
<dbReference type="Proteomes" id="UP000655366">
    <property type="component" value="Unassembled WGS sequence"/>
</dbReference>
<evidence type="ECO:0000256" key="9">
    <source>
        <dbReference type="ARBA" id="ARBA00040345"/>
    </source>
</evidence>
<reference evidence="11 12" key="1">
    <citation type="submission" date="2020-11" db="EMBL/GenBank/DDBJ databases">
        <title>Arthrobacter antarcticus sp. nov., isolated from Antarctic Soil.</title>
        <authorList>
            <person name="Li J."/>
        </authorList>
    </citation>
    <scope>NUCLEOTIDE SEQUENCE [LARGE SCALE GENOMIC DNA]</scope>
    <source>
        <strain evidence="11 12">Z1-20</strain>
    </source>
</reference>
<sequence>MRRPLERLAVVVPARNEERLLPDCLAALGEAAAHLHSQRPSIAVSVTVVLDRTTDGSAAVVRRYPLASALHSEAGKVGAARNAGIRNVLRRGAPAVIWIANTDADSMVPRNWLLVQAEAAARGWDVLAGTVQPDTSELTQEQSVRWFGSHNLREGHGHIHGANLGFRADAYLRLGGFDDVTLHEDRNFVLAAAAAGLRIRSTDAGRVRTSARTHSRVHGGFADYLAREVVAPALDSQATGKVTADTQA</sequence>
<evidence type="ECO:0000313" key="11">
    <source>
        <dbReference type="EMBL" id="MBG0739950.1"/>
    </source>
</evidence>
<dbReference type="PANTHER" id="PTHR43646">
    <property type="entry name" value="GLYCOSYLTRANSFERASE"/>
    <property type="match status" value="1"/>
</dbReference>
<evidence type="ECO:0000259" key="10">
    <source>
        <dbReference type="Pfam" id="PF00535"/>
    </source>
</evidence>
<organism evidence="11 12">
    <name type="scientific">Arthrobacter terrae</name>
    <dbReference type="NCBI Taxonomy" id="2935737"/>
    <lineage>
        <taxon>Bacteria</taxon>
        <taxon>Bacillati</taxon>
        <taxon>Actinomycetota</taxon>
        <taxon>Actinomycetes</taxon>
        <taxon>Micrococcales</taxon>
        <taxon>Micrococcaceae</taxon>
        <taxon>Arthrobacter</taxon>
    </lineage>
</organism>
<keyword evidence="2" id="KW-1003">Cell membrane</keyword>
<evidence type="ECO:0000256" key="8">
    <source>
        <dbReference type="ARBA" id="ARBA00038120"/>
    </source>
</evidence>
<evidence type="ECO:0000256" key="3">
    <source>
        <dbReference type="ARBA" id="ARBA00022676"/>
    </source>
</evidence>
<dbReference type="Gene3D" id="3.90.550.10">
    <property type="entry name" value="Spore Coat Polysaccharide Biosynthesis Protein SpsA, Chain A"/>
    <property type="match status" value="1"/>
</dbReference>
<comment type="function">
    <text evidence="6">Catalyzes the glycosylation of 4,4'-diaponeurosporenoate, i.e. the esterification of glucose at the C1'' position with the carboxyl group of 4,4'-diaponeurosporenic acid, to form glycosyl-4,4'-diaponeurosporenoate. This is a step in the biosynthesis of staphyloxanthin, an orange pigment present in most staphylococci strains.</text>
</comment>
<evidence type="ECO:0000256" key="5">
    <source>
        <dbReference type="ARBA" id="ARBA00023136"/>
    </source>
</evidence>
<evidence type="ECO:0000313" key="12">
    <source>
        <dbReference type="Proteomes" id="UP000655366"/>
    </source>
</evidence>
<dbReference type="GO" id="GO:0016757">
    <property type="term" value="F:glycosyltransferase activity"/>
    <property type="evidence" value="ECO:0007669"/>
    <property type="project" value="UniProtKB-KW"/>
</dbReference>
<dbReference type="RefSeq" id="WP_196396902.1">
    <property type="nucleotide sequence ID" value="NZ_JADNYM010000013.1"/>
</dbReference>
<keyword evidence="5" id="KW-0472">Membrane</keyword>
<evidence type="ECO:0000256" key="6">
    <source>
        <dbReference type="ARBA" id="ARBA00037281"/>
    </source>
</evidence>
<name>A0A931CNW1_9MICC</name>
<dbReference type="GO" id="GO:0005886">
    <property type="term" value="C:plasma membrane"/>
    <property type="evidence" value="ECO:0007669"/>
    <property type="project" value="UniProtKB-SubCell"/>
</dbReference>
<comment type="similarity">
    <text evidence="8">Belongs to the glycosyltransferase 2 family. CrtQ subfamily.</text>
</comment>
<evidence type="ECO:0000256" key="2">
    <source>
        <dbReference type="ARBA" id="ARBA00022475"/>
    </source>
</evidence>
<dbReference type="EMBL" id="JADNYM010000013">
    <property type="protein sequence ID" value="MBG0739950.1"/>
    <property type="molecule type" value="Genomic_DNA"/>
</dbReference>
<dbReference type="InterPro" id="IPR029044">
    <property type="entry name" value="Nucleotide-diphossugar_trans"/>
</dbReference>
<dbReference type="InterPro" id="IPR001173">
    <property type="entry name" value="Glyco_trans_2-like"/>
</dbReference>
<keyword evidence="12" id="KW-1185">Reference proteome</keyword>
<keyword evidence="3" id="KW-0328">Glycosyltransferase</keyword>
<dbReference type="SUPFAM" id="SSF53448">
    <property type="entry name" value="Nucleotide-diphospho-sugar transferases"/>
    <property type="match status" value="1"/>
</dbReference>
<dbReference type="PANTHER" id="PTHR43646:SF2">
    <property type="entry name" value="GLYCOSYLTRANSFERASE 2-LIKE DOMAIN-CONTAINING PROTEIN"/>
    <property type="match status" value="1"/>
</dbReference>
<dbReference type="Pfam" id="PF00535">
    <property type="entry name" value="Glycos_transf_2"/>
    <property type="match status" value="1"/>
</dbReference>
<accession>A0A931CNW1</accession>
<comment type="subcellular location">
    <subcellularLocation>
        <location evidence="1">Cell membrane</location>
    </subcellularLocation>
</comment>
<feature type="domain" description="Glycosyltransferase 2-like" evidence="10">
    <location>
        <begin position="10"/>
        <end position="145"/>
    </location>
</feature>
<comment type="caution">
    <text evidence="11">The sequence shown here is derived from an EMBL/GenBank/DDBJ whole genome shotgun (WGS) entry which is preliminary data.</text>
</comment>